<evidence type="ECO:0000313" key="1">
    <source>
        <dbReference type="EMBL" id="KAK1928709.1"/>
    </source>
</evidence>
<dbReference type="Proteomes" id="UP001259832">
    <property type="component" value="Unassembled WGS sequence"/>
</dbReference>
<dbReference type="PANTHER" id="PTHR23131">
    <property type="entry name" value="ENDORIBONUCLEASE LACTB2"/>
    <property type="match status" value="1"/>
</dbReference>
<sequence>MASLAKLKQCGAASIYPGHGPVVDDAAAKILEYITHRQQREDEILAVLKQHKRLTSSEVVDNIYDPLPYLLRLSARKATEKHLQKVSAAETAAGIPRATSSWMVPGCYVLVVQLDSELSSTRTRTVIGCVGFVSGFIVMAALHEQSKINDAWNLAYSTNDPIRLVFMCGYCCG</sequence>
<dbReference type="PANTHER" id="PTHR23131:SF0">
    <property type="entry name" value="ENDORIBONUCLEASE LACTB2"/>
    <property type="match status" value="1"/>
</dbReference>
<dbReference type="InterPro" id="IPR036866">
    <property type="entry name" value="RibonucZ/Hydroxyglut_hydro"/>
</dbReference>
<dbReference type="InterPro" id="IPR050662">
    <property type="entry name" value="Sec-metab_biosynth-thioest"/>
</dbReference>
<dbReference type="EMBL" id="JASMQC010000058">
    <property type="protein sequence ID" value="KAK1928736.1"/>
    <property type="molecule type" value="Genomic_DNA"/>
</dbReference>
<name>A0AAD9FYR4_9STRA</name>
<dbReference type="SUPFAM" id="SSF56281">
    <property type="entry name" value="Metallo-hydrolase/oxidoreductase"/>
    <property type="match status" value="1"/>
</dbReference>
<evidence type="ECO:0000313" key="2">
    <source>
        <dbReference type="EMBL" id="KAK1928720.1"/>
    </source>
</evidence>
<comment type="caution">
    <text evidence="1">The sequence shown here is derived from an EMBL/GenBank/DDBJ whole genome shotgun (WGS) entry which is preliminary data.</text>
</comment>
<keyword evidence="4" id="KW-1185">Reference proteome</keyword>
<gene>
    <name evidence="1" type="ORF">P3T76_015812</name>
    <name evidence="2" type="ORF">P3T76_015823</name>
    <name evidence="3" type="ORF">P3T76_015839</name>
</gene>
<proteinExistence type="predicted"/>
<evidence type="ECO:0000313" key="3">
    <source>
        <dbReference type="EMBL" id="KAK1928736.1"/>
    </source>
</evidence>
<protein>
    <submittedName>
        <fullName evidence="1">Beta-lactamase-like protein 2</fullName>
    </submittedName>
</protein>
<dbReference type="EMBL" id="JASMQC010000058">
    <property type="protein sequence ID" value="KAK1928720.1"/>
    <property type="molecule type" value="Genomic_DNA"/>
</dbReference>
<dbReference type="Gene3D" id="1.10.10.10">
    <property type="entry name" value="Winged helix-like DNA-binding domain superfamily/Winged helix DNA-binding domain"/>
    <property type="match status" value="1"/>
</dbReference>
<dbReference type="AlphaFoldDB" id="A0AAD9FYR4"/>
<evidence type="ECO:0000313" key="4">
    <source>
        <dbReference type="Proteomes" id="UP001259832"/>
    </source>
</evidence>
<dbReference type="InterPro" id="IPR036388">
    <property type="entry name" value="WH-like_DNA-bd_sf"/>
</dbReference>
<reference evidence="1" key="1">
    <citation type="submission" date="2023-08" db="EMBL/GenBank/DDBJ databases">
        <title>Reference Genome Resource for the Citrus Pathogen Phytophthora citrophthora.</title>
        <authorList>
            <person name="Moller H."/>
            <person name="Coetzee B."/>
            <person name="Rose L.J."/>
            <person name="Van Niekerk J.M."/>
        </authorList>
    </citation>
    <scope>NUCLEOTIDE SEQUENCE</scope>
    <source>
        <strain evidence="1">STE-U-9442</strain>
    </source>
</reference>
<dbReference type="EMBL" id="JASMQC010000058">
    <property type="protein sequence ID" value="KAK1928709.1"/>
    <property type="molecule type" value="Genomic_DNA"/>
</dbReference>
<organism evidence="1 4">
    <name type="scientific">Phytophthora citrophthora</name>
    <dbReference type="NCBI Taxonomy" id="4793"/>
    <lineage>
        <taxon>Eukaryota</taxon>
        <taxon>Sar</taxon>
        <taxon>Stramenopiles</taxon>
        <taxon>Oomycota</taxon>
        <taxon>Peronosporomycetes</taxon>
        <taxon>Peronosporales</taxon>
        <taxon>Peronosporaceae</taxon>
        <taxon>Phytophthora</taxon>
    </lineage>
</organism>
<accession>A0AAD9FYR4</accession>